<proteinExistence type="inferred from homology"/>
<evidence type="ECO:0000256" key="4">
    <source>
        <dbReference type="ARBA" id="ARBA00022692"/>
    </source>
</evidence>
<dbReference type="InterPro" id="IPR035906">
    <property type="entry name" value="MetI-like_sf"/>
</dbReference>
<evidence type="ECO:0000259" key="8">
    <source>
        <dbReference type="PROSITE" id="PS50928"/>
    </source>
</evidence>
<dbReference type="GO" id="GO:0055085">
    <property type="term" value="P:transmembrane transport"/>
    <property type="evidence" value="ECO:0007669"/>
    <property type="project" value="InterPro"/>
</dbReference>
<feature type="transmembrane region" description="Helical" evidence="7">
    <location>
        <begin position="143"/>
        <end position="162"/>
    </location>
</feature>
<name>A0A8J6J5Q8_9FIRM</name>
<dbReference type="InterPro" id="IPR000515">
    <property type="entry name" value="MetI-like"/>
</dbReference>
<protein>
    <submittedName>
        <fullName evidence="9">Carbohydrate ABC transporter permease</fullName>
    </submittedName>
</protein>
<evidence type="ECO:0000256" key="7">
    <source>
        <dbReference type="RuleBase" id="RU363032"/>
    </source>
</evidence>
<dbReference type="Gene3D" id="1.10.3720.10">
    <property type="entry name" value="MetI-like"/>
    <property type="match status" value="1"/>
</dbReference>
<evidence type="ECO:0000256" key="1">
    <source>
        <dbReference type="ARBA" id="ARBA00004651"/>
    </source>
</evidence>
<accession>A0A8J6J5Q8</accession>
<dbReference type="GO" id="GO:0005886">
    <property type="term" value="C:plasma membrane"/>
    <property type="evidence" value="ECO:0007669"/>
    <property type="project" value="UniProtKB-SubCell"/>
</dbReference>
<dbReference type="Proteomes" id="UP000661435">
    <property type="component" value="Unassembled WGS sequence"/>
</dbReference>
<evidence type="ECO:0000313" key="9">
    <source>
        <dbReference type="EMBL" id="MBC5733126.1"/>
    </source>
</evidence>
<dbReference type="PANTHER" id="PTHR43744:SF8">
    <property type="entry name" value="SN-GLYCEROL-3-PHOSPHATE TRANSPORT SYSTEM PERMEASE PROTEIN UGPE"/>
    <property type="match status" value="1"/>
</dbReference>
<keyword evidence="3" id="KW-1003">Cell membrane</keyword>
<dbReference type="CDD" id="cd06261">
    <property type="entry name" value="TM_PBP2"/>
    <property type="match status" value="1"/>
</dbReference>
<evidence type="ECO:0000256" key="6">
    <source>
        <dbReference type="ARBA" id="ARBA00023136"/>
    </source>
</evidence>
<feature type="transmembrane region" description="Helical" evidence="7">
    <location>
        <begin position="244"/>
        <end position="265"/>
    </location>
</feature>
<feature type="transmembrane region" description="Helical" evidence="7">
    <location>
        <begin position="199"/>
        <end position="224"/>
    </location>
</feature>
<feature type="transmembrane region" description="Helical" evidence="7">
    <location>
        <begin position="76"/>
        <end position="95"/>
    </location>
</feature>
<feature type="transmembrane region" description="Helical" evidence="7">
    <location>
        <begin position="107"/>
        <end position="131"/>
    </location>
</feature>
<keyword evidence="4 7" id="KW-0812">Transmembrane</keyword>
<evidence type="ECO:0000313" key="10">
    <source>
        <dbReference type="Proteomes" id="UP000661435"/>
    </source>
</evidence>
<comment type="similarity">
    <text evidence="7">Belongs to the binding-protein-dependent transport system permease family.</text>
</comment>
<dbReference type="AlphaFoldDB" id="A0A8J6J5Q8"/>
<reference evidence="9" key="1">
    <citation type="submission" date="2020-08" db="EMBL/GenBank/DDBJ databases">
        <title>Genome public.</title>
        <authorList>
            <person name="Liu C."/>
            <person name="Sun Q."/>
        </authorList>
    </citation>
    <scope>NUCLEOTIDE SEQUENCE</scope>
    <source>
        <strain evidence="9">NSJ-51</strain>
    </source>
</reference>
<dbReference type="SUPFAM" id="SSF161098">
    <property type="entry name" value="MetI-like"/>
    <property type="match status" value="1"/>
</dbReference>
<organism evidence="9 10">
    <name type="scientific">Lawsonibacter hominis</name>
    <dbReference type="NCBI Taxonomy" id="2763053"/>
    <lineage>
        <taxon>Bacteria</taxon>
        <taxon>Bacillati</taxon>
        <taxon>Bacillota</taxon>
        <taxon>Clostridia</taxon>
        <taxon>Eubacteriales</taxon>
        <taxon>Oscillospiraceae</taxon>
        <taxon>Lawsonibacter</taxon>
    </lineage>
</organism>
<keyword evidence="2 7" id="KW-0813">Transport</keyword>
<keyword evidence="6 7" id="KW-0472">Membrane</keyword>
<comment type="subcellular location">
    <subcellularLocation>
        <location evidence="1 7">Cell membrane</location>
        <topology evidence="1 7">Multi-pass membrane protein</topology>
    </subcellularLocation>
</comment>
<evidence type="ECO:0000256" key="3">
    <source>
        <dbReference type="ARBA" id="ARBA00022475"/>
    </source>
</evidence>
<dbReference type="EMBL" id="JACOPP010000005">
    <property type="protein sequence ID" value="MBC5733126.1"/>
    <property type="molecule type" value="Genomic_DNA"/>
</dbReference>
<comment type="caution">
    <text evidence="9">The sequence shown here is derived from an EMBL/GenBank/DDBJ whole genome shotgun (WGS) entry which is preliminary data.</text>
</comment>
<feature type="transmembrane region" description="Helical" evidence="7">
    <location>
        <begin position="12"/>
        <end position="37"/>
    </location>
</feature>
<feature type="domain" description="ABC transmembrane type-1" evidence="8">
    <location>
        <begin position="72"/>
        <end position="265"/>
    </location>
</feature>
<dbReference type="PROSITE" id="PS50928">
    <property type="entry name" value="ABC_TM1"/>
    <property type="match status" value="1"/>
</dbReference>
<evidence type="ECO:0000256" key="5">
    <source>
        <dbReference type="ARBA" id="ARBA00022989"/>
    </source>
</evidence>
<sequence length="280" mass="31187">MNKTAKKAARKTCSALMLVVLAFLTTLPIFWCIITSLKTPQDISAYPPKVFNFTVTWNNYKQVFAQSFLQTAWNSVVYSLLTILACLVLGYLAAYGFERRRFPLKKLLFYIVVIGIPLSTGSSVLLIPNYLMMMKLHLTNHWYTLPLLYTAYNLPLVIWMLISGVRGLPREIEEAARIDGCSQAYIITRIIPPVIRPSFAAAALFAFIGAWNEFITATVMVNGYALKNIQMAIYDYIGFFGQEWGPLCGAATLAIIPILLVFTFLGKQLVSGLTAGAVKG</sequence>
<keyword evidence="5 7" id="KW-1133">Transmembrane helix</keyword>
<evidence type="ECO:0000256" key="2">
    <source>
        <dbReference type="ARBA" id="ARBA00022448"/>
    </source>
</evidence>
<gene>
    <name evidence="9" type="ORF">H8S57_05230</name>
</gene>
<dbReference type="PANTHER" id="PTHR43744">
    <property type="entry name" value="ABC TRANSPORTER PERMEASE PROTEIN MG189-RELATED-RELATED"/>
    <property type="match status" value="1"/>
</dbReference>
<keyword evidence="10" id="KW-1185">Reference proteome</keyword>
<dbReference type="Pfam" id="PF00528">
    <property type="entry name" value="BPD_transp_1"/>
    <property type="match status" value="1"/>
</dbReference>